<sequence length="100" mass="10080">MTSSSSDERIGGGDGSARAPRPPSAVTGNHVARATEIGGRSAGFAPPFVTSKSQTSSGRPDSPSPEAALVSIACSEVLSLTVRIPMLSASTPSTMPEPVR</sequence>
<dbReference type="Proteomes" id="UP000198741">
    <property type="component" value="Chromosome I"/>
</dbReference>
<feature type="region of interest" description="Disordered" evidence="1">
    <location>
        <begin position="1"/>
        <end position="67"/>
    </location>
</feature>
<evidence type="ECO:0000313" key="3">
    <source>
        <dbReference type="Proteomes" id="UP000198741"/>
    </source>
</evidence>
<reference evidence="2 3" key="1">
    <citation type="submission" date="2016-10" db="EMBL/GenBank/DDBJ databases">
        <authorList>
            <person name="de Groot N.N."/>
        </authorList>
    </citation>
    <scope>NUCLEOTIDE SEQUENCE [LARGE SCALE GENOMIC DNA]</scope>
    <source>
        <strain evidence="3">P4-7,KCTC 19426,CECT 7604</strain>
    </source>
</reference>
<proteinExistence type="predicted"/>
<feature type="compositionally biased region" description="Polar residues" evidence="1">
    <location>
        <begin position="50"/>
        <end position="59"/>
    </location>
</feature>
<dbReference type="EMBL" id="LT629710">
    <property type="protein sequence ID" value="SDP18564.1"/>
    <property type="molecule type" value="Genomic_DNA"/>
</dbReference>
<protein>
    <submittedName>
        <fullName evidence="2">Uncharacterized protein</fullName>
    </submittedName>
</protein>
<accession>A0A1H0QML3</accession>
<gene>
    <name evidence="2" type="ORF">SAMN04515671_3168</name>
</gene>
<feature type="compositionally biased region" description="Basic and acidic residues" evidence="1">
    <location>
        <begin position="1"/>
        <end position="11"/>
    </location>
</feature>
<evidence type="ECO:0000313" key="2">
    <source>
        <dbReference type="EMBL" id="SDP18564.1"/>
    </source>
</evidence>
<keyword evidence="3" id="KW-1185">Reference proteome</keyword>
<dbReference type="AlphaFoldDB" id="A0A1H0QML3"/>
<name>A0A1H0QML3_9ACTN</name>
<evidence type="ECO:0000256" key="1">
    <source>
        <dbReference type="SAM" id="MobiDB-lite"/>
    </source>
</evidence>
<organism evidence="2 3">
    <name type="scientific">Nakamurella panacisegetis</name>
    <dbReference type="NCBI Taxonomy" id="1090615"/>
    <lineage>
        <taxon>Bacteria</taxon>
        <taxon>Bacillati</taxon>
        <taxon>Actinomycetota</taxon>
        <taxon>Actinomycetes</taxon>
        <taxon>Nakamurellales</taxon>
        <taxon>Nakamurellaceae</taxon>
        <taxon>Nakamurella</taxon>
    </lineage>
</organism>